<sequence length="422" mass="47510">MQPAQRFLRTARVGNVLLSKGQRSLIPAVSRHEGYSNQKQRARASTSVAYLTAATPPPDPHTLTEAYDAVRMGSLAGRAKIHSEDNADQDVEAEASSMDASQLPSTRLGLLERCRSELCSLPPMIGRSFVEAENAEHIASPDTIRIMQWNILAQSLAEKSDKFVCPEEALHWNHRRWRILEEVLTYGADIICLQEVDHYNFLKATLGKVGFQGCFFPKPDSPCCYNKGNNGPDGCAIFFDASKYTLLRIEQKVLEVFRCQSNQVVVMCTFQRKLDNRKFCVVTTHLKARVGALLPTLRNEQGKDLLQFVKNNNSQNLPVIYAGDFNAEPSEPVYRTMIQLGEVSSSYAMVNPDEREPEYTTWKVREDGEVCHTIDYIFYSRNNFTPERVLSMPSGEQLGEGRAPSLAYPSDHFSLCCDLRLL</sequence>
<dbReference type="Gene3D" id="3.60.10.10">
    <property type="entry name" value="Endonuclease/exonuclease/phosphatase"/>
    <property type="match status" value="1"/>
</dbReference>
<dbReference type="RefSeq" id="XP_003741505.1">
    <property type="nucleotide sequence ID" value="XM_003741457.2"/>
</dbReference>
<protein>
    <recommendedName>
        <fullName evidence="9">Nocturnin</fullName>
    </recommendedName>
</protein>
<comment type="subcellular location">
    <subcellularLocation>
        <location evidence="2">Cytoplasm</location>
    </subcellularLocation>
</comment>
<evidence type="ECO:0000313" key="12">
    <source>
        <dbReference type="RefSeq" id="XP_003741505.1"/>
    </source>
</evidence>
<dbReference type="SUPFAM" id="SSF56219">
    <property type="entry name" value="DNase I-like"/>
    <property type="match status" value="1"/>
</dbReference>
<accession>A0AAJ6QRD2</accession>
<dbReference type="FunFam" id="3.60.10.10:FF:000012">
    <property type="entry name" value="nocturnin isoform X2"/>
    <property type="match status" value="1"/>
</dbReference>
<dbReference type="CTD" id="41339"/>
<keyword evidence="11" id="KW-1185">Reference proteome</keyword>
<evidence type="ECO:0000256" key="1">
    <source>
        <dbReference type="ARBA" id="ARBA00001946"/>
    </source>
</evidence>
<dbReference type="InterPro" id="IPR036691">
    <property type="entry name" value="Endo/exonu/phosph_ase_sf"/>
</dbReference>
<proteinExistence type="inferred from homology"/>
<dbReference type="InterPro" id="IPR005135">
    <property type="entry name" value="Endo/exonuclease/phosphatase"/>
</dbReference>
<dbReference type="AlphaFoldDB" id="A0AAJ6QRD2"/>
<keyword evidence="4" id="KW-0963">Cytoplasm</keyword>
<dbReference type="GO" id="GO:0006139">
    <property type="term" value="P:nucleobase-containing compound metabolic process"/>
    <property type="evidence" value="ECO:0007669"/>
    <property type="project" value="UniProtKB-ARBA"/>
</dbReference>
<keyword evidence="7" id="KW-0460">Magnesium</keyword>
<dbReference type="GO" id="GO:0046872">
    <property type="term" value="F:metal ion binding"/>
    <property type="evidence" value="ECO:0007669"/>
    <property type="project" value="UniProtKB-KW"/>
</dbReference>
<keyword evidence="6" id="KW-0378">Hydrolase</keyword>
<dbReference type="GO" id="GO:0000175">
    <property type="term" value="F:3'-5'-RNA exonuclease activity"/>
    <property type="evidence" value="ECO:0007669"/>
    <property type="project" value="TreeGrafter"/>
</dbReference>
<dbReference type="PANTHER" id="PTHR12121">
    <property type="entry name" value="CARBON CATABOLITE REPRESSOR PROTEIN 4"/>
    <property type="match status" value="1"/>
</dbReference>
<organism evidence="11 12">
    <name type="scientific">Galendromus occidentalis</name>
    <name type="common">western predatory mite</name>
    <dbReference type="NCBI Taxonomy" id="34638"/>
    <lineage>
        <taxon>Eukaryota</taxon>
        <taxon>Metazoa</taxon>
        <taxon>Ecdysozoa</taxon>
        <taxon>Arthropoda</taxon>
        <taxon>Chelicerata</taxon>
        <taxon>Arachnida</taxon>
        <taxon>Acari</taxon>
        <taxon>Parasitiformes</taxon>
        <taxon>Mesostigmata</taxon>
        <taxon>Gamasina</taxon>
        <taxon>Phytoseioidea</taxon>
        <taxon>Phytoseiidae</taxon>
        <taxon>Typhlodrominae</taxon>
        <taxon>Galendromus</taxon>
    </lineage>
</organism>
<dbReference type="GeneID" id="100902263"/>
<dbReference type="KEGG" id="goe:100902263"/>
<evidence type="ECO:0000256" key="4">
    <source>
        <dbReference type="ARBA" id="ARBA00022490"/>
    </source>
</evidence>
<gene>
    <name evidence="12" type="primary">LOC100902263</name>
</gene>
<comment type="similarity">
    <text evidence="3">Belongs to the CCR4/nocturin family.</text>
</comment>
<evidence type="ECO:0000256" key="7">
    <source>
        <dbReference type="ARBA" id="ARBA00022842"/>
    </source>
</evidence>
<dbReference type="GO" id="GO:0005737">
    <property type="term" value="C:cytoplasm"/>
    <property type="evidence" value="ECO:0007669"/>
    <property type="project" value="UniProtKB-SubCell"/>
</dbReference>
<evidence type="ECO:0000256" key="9">
    <source>
        <dbReference type="ARBA" id="ARBA00023807"/>
    </source>
</evidence>
<dbReference type="GO" id="GO:0048511">
    <property type="term" value="P:rhythmic process"/>
    <property type="evidence" value="ECO:0007669"/>
    <property type="project" value="UniProtKB-KW"/>
</dbReference>
<evidence type="ECO:0000256" key="6">
    <source>
        <dbReference type="ARBA" id="ARBA00022801"/>
    </source>
</evidence>
<comment type="cofactor">
    <cofactor evidence="1">
        <name>Mg(2+)</name>
        <dbReference type="ChEBI" id="CHEBI:18420"/>
    </cofactor>
</comment>
<feature type="domain" description="Endonuclease/exonuclease/phosphatase" evidence="10">
    <location>
        <begin position="147"/>
        <end position="412"/>
    </location>
</feature>
<name>A0AAJ6QRD2_9ACAR</name>
<keyword evidence="5" id="KW-0479">Metal-binding</keyword>
<dbReference type="Proteomes" id="UP000694867">
    <property type="component" value="Unplaced"/>
</dbReference>
<evidence type="ECO:0000256" key="5">
    <source>
        <dbReference type="ARBA" id="ARBA00022723"/>
    </source>
</evidence>
<evidence type="ECO:0000313" key="11">
    <source>
        <dbReference type="Proteomes" id="UP000694867"/>
    </source>
</evidence>
<evidence type="ECO:0000259" key="10">
    <source>
        <dbReference type="Pfam" id="PF03372"/>
    </source>
</evidence>
<evidence type="ECO:0000256" key="8">
    <source>
        <dbReference type="ARBA" id="ARBA00023108"/>
    </source>
</evidence>
<evidence type="ECO:0000256" key="2">
    <source>
        <dbReference type="ARBA" id="ARBA00004496"/>
    </source>
</evidence>
<reference evidence="12" key="1">
    <citation type="submission" date="2025-08" db="UniProtKB">
        <authorList>
            <consortium name="RefSeq"/>
        </authorList>
    </citation>
    <scope>IDENTIFICATION</scope>
</reference>
<dbReference type="PANTHER" id="PTHR12121:SF45">
    <property type="entry name" value="NOCTURNIN"/>
    <property type="match status" value="1"/>
</dbReference>
<evidence type="ECO:0000256" key="3">
    <source>
        <dbReference type="ARBA" id="ARBA00010774"/>
    </source>
</evidence>
<keyword evidence="8" id="KW-0090">Biological rhythms</keyword>
<dbReference type="Pfam" id="PF03372">
    <property type="entry name" value="Exo_endo_phos"/>
    <property type="match status" value="1"/>
</dbReference>
<dbReference type="InterPro" id="IPR050410">
    <property type="entry name" value="CCR4/nocturin_mRNA_transcr"/>
</dbReference>